<proteinExistence type="predicted"/>
<organism evidence="3 4">
    <name type="scientific">Vibrio qingdaonensis</name>
    <dbReference type="NCBI Taxonomy" id="2829491"/>
    <lineage>
        <taxon>Bacteria</taxon>
        <taxon>Pseudomonadati</taxon>
        <taxon>Pseudomonadota</taxon>
        <taxon>Gammaproteobacteria</taxon>
        <taxon>Vibrionales</taxon>
        <taxon>Vibrionaceae</taxon>
        <taxon>Vibrio</taxon>
    </lineage>
</organism>
<sequence>MNESVVSFIIPFRNASSEREKNCFSTLKWVITNYPNCEIILAEHGSKTEFSLKPGTINQIYVGNELEPFNKSKIMNQAAILACHDVLIFLDSDIIIDPEDLNRCIISCQQEFEAVNPFNVVIDLPADLSEMIHNSPDMKLNYPIAEKDKSECRDFLNFSGGMVLIRKSNFVQIGGWPEEFWGWGGEDDVFAYKIERFLKFKTFKNPVYHLYHKRTTYETVAENPEYLANCEAMDRIIRYTDTQLIDYCMKSKEALVKFPVNELLSNPIRHDLSKELIIRHERVNLDDLIEDGKVVYYPTIQLS</sequence>
<dbReference type="InterPro" id="IPR003859">
    <property type="entry name" value="Galactosyl_T"/>
</dbReference>
<dbReference type="InterPro" id="IPR027791">
    <property type="entry name" value="Galactosyl_T_C"/>
</dbReference>
<reference evidence="3" key="1">
    <citation type="submission" date="2022-02" db="EMBL/GenBank/DDBJ databases">
        <title>Vibrio sp. nov, a new bacterium isolated from seawater.</title>
        <authorList>
            <person name="Yuan Y."/>
        </authorList>
    </citation>
    <scope>NUCLEOTIDE SEQUENCE</scope>
    <source>
        <strain evidence="3">ZSDZ65</strain>
    </source>
</reference>
<dbReference type="EMBL" id="JAKRRY010000005">
    <property type="protein sequence ID" value="MCW8345581.1"/>
    <property type="molecule type" value="Genomic_DNA"/>
</dbReference>
<dbReference type="GO" id="GO:0005975">
    <property type="term" value="P:carbohydrate metabolic process"/>
    <property type="evidence" value="ECO:0007669"/>
    <property type="project" value="InterPro"/>
</dbReference>
<dbReference type="Gene3D" id="3.90.550.10">
    <property type="entry name" value="Spore Coat Polysaccharide Biosynthesis Protein SpsA, Chain A"/>
    <property type="match status" value="1"/>
</dbReference>
<dbReference type="RefSeq" id="WP_265673991.1">
    <property type="nucleotide sequence ID" value="NZ_JAKRRY010000005.1"/>
</dbReference>
<keyword evidence="4" id="KW-1185">Reference proteome</keyword>
<dbReference type="SUPFAM" id="SSF53448">
    <property type="entry name" value="Nucleotide-diphospho-sugar transferases"/>
    <property type="match status" value="1"/>
</dbReference>
<dbReference type="Proteomes" id="UP001155587">
    <property type="component" value="Unassembled WGS sequence"/>
</dbReference>
<evidence type="ECO:0000256" key="1">
    <source>
        <dbReference type="ARBA" id="ARBA00022679"/>
    </source>
</evidence>
<evidence type="ECO:0000259" key="2">
    <source>
        <dbReference type="Pfam" id="PF02709"/>
    </source>
</evidence>
<evidence type="ECO:0000313" key="3">
    <source>
        <dbReference type="EMBL" id="MCW8345581.1"/>
    </source>
</evidence>
<dbReference type="GO" id="GO:0016757">
    <property type="term" value="F:glycosyltransferase activity"/>
    <property type="evidence" value="ECO:0007669"/>
    <property type="project" value="UniProtKB-KW"/>
</dbReference>
<protein>
    <submittedName>
        <fullName evidence="3">Galactosyltransferase-related protein</fullName>
    </submittedName>
</protein>
<evidence type="ECO:0000313" key="4">
    <source>
        <dbReference type="Proteomes" id="UP001155587"/>
    </source>
</evidence>
<dbReference type="InterPro" id="IPR029044">
    <property type="entry name" value="Nucleotide-diphossugar_trans"/>
</dbReference>
<keyword evidence="1" id="KW-0808">Transferase</keyword>
<accession>A0A9X3CLJ9</accession>
<dbReference type="AlphaFoldDB" id="A0A9X3CLJ9"/>
<dbReference type="PRINTS" id="PR02050">
    <property type="entry name" value="B14GALTRFASE"/>
</dbReference>
<keyword evidence="3" id="KW-0328">Glycosyltransferase</keyword>
<gene>
    <name evidence="3" type="ORF">MD535_06095</name>
</gene>
<dbReference type="Pfam" id="PF02709">
    <property type="entry name" value="Glyco_transf_7C"/>
    <property type="match status" value="1"/>
</dbReference>
<name>A0A9X3CLJ9_9VIBR</name>
<comment type="caution">
    <text evidence="3">The sequence shown here is derived from an EMBL/GenBank/DDBJ whole genome shotgun (WGS) entry which is preliminary data.</text>
</comment>
<feature type="domain" description="Galactosyltransferase C-terminal" evidence="2">
    <location>
        <begin position="157"/>
        <end position="212"/>
    </location>
</feature>